<reference evidence="8" key="1">
    <citation type="submission" date="2022-03" db="EMBL/GenBank/DDBJ databases">
        <authorList>
            <person name="Sayadi A."/>
        </authorList>
    </citation>
    <scope>NUCLEOTIDE SEQUENCE</scope>
</reference>
<feature type="domain" description="RWD" evidence="7">
    <location>
        <begin position="180"/>
        <end position="274"/>
    </location>
</feature>
<dbReference type="PROSITE" id="PS50908">
    <property type="entry name" value="RWD"/>
    <property type="match status" value="1"/>
</dbReference>
<dbReference type="PANTHER" id="PTHR16301:SF25">
    <property type="entry name" value="PROTEIN IMPACT"/>
    <property type="match status" value="1"/>
</dbReference>
<dbReference type="SUPFAM" id="SSF54495">
    <property type="entry name" value="UBC-like"/>
    <property type="match status" value="1"/>
</dbReference>
<name>A0A9P0P7U6_ACAOB</name>
<evidence type="ECO:0000256" key="5">
    <source>
        <dbReference type="ARBA" id="ARBA00022845"/>
    </source>
</evidence>
<dbReference type="InterPro" id="IPR020568">
    <property type="entry name" value="Ribosomal_Su5_D2-typ_SF"/>
</dbReference>
<dbReference type="InterPro" id="IPR001498">
    <property type="entry name" value="Impact_N"/>
</dbReference>
<comment type="caution">
    <text evidence="8">The sequence shown here is derived from an EMBL/GenBank/DDBJ whole genome shotgun (WGS) entry which is preliminary data.</text>
</comment>
<evidence type="ECO:0000256" key="3">
    <source>
        <dbReference type="ARBA" id="ARBA00022490"/>
    </source>
</evidence>
<dbReference type="InterPro" id="IPR038389">
    <property type="entry name" value="PSMG2_sf"/>
</dbReference>
<evidence type="ECO:0000313" key="8">
    <source>
        <dbReference type="EMBL" id="CAH1968836.1"/>
    </source>
</evidence>
<evidence type="ECO:0000259" key="7">
    <source>
        <dbReference type="PROSITE" id="PS50908"/>
    </source>
</evidence>
<comment type="subcellular location">
    <subcellularLocation>
        <location evidence="1">Cytoplasm</location>
    </subcellularLocation>
</comment>
<dbReference type="InterPro" id="IPR023582">
    <property type="entry name" value="Impact"/>
</dbReference>
<keyword evidence="9" id="KW-1185">Reference proteome</keyword>
<dbReference type="CDD" id="cd23821">
    <property type="entry name" value="RWD_IMPACT"/>
    <property type="match status" value="1"/>
</dbReference>
<dbReference type="GO" id="GO:0005737">
    <property type="term" value="C:cytoplasm"/>
    <property type="evidence" value="ECO:0007669"/>
    <property type="project" value="UniProtKB-SubCell"/>
</dbReference>
<dbReference type="AlphaFoldDB" id="A0A9P0P7U6"/>
<dbReference type="Gene3D" id="3.30.230.30">
    <property type="entry name" value="Impact, N-terminal domain"/>
    <property type="match status" value="1"/>
</dbReference>
<dbReference type="InterPro" id="IPR016135">
    <property type="entry name" value="UBQ-conjugating_enzyme/RWD"/>
</dbReference>
<dbReference type="GO" id="GO:0006446">
    <property type="term" value="P:regulation of translational initiation"/>
    <property type="evidence" value="ECO:0007669"/>
    <property type="project" value="TreeGrafter"/>
</dbReference>
<keyword evidence="3" id="KW-0963">Cytoplasm</keyword>
<dbReference type="InterPro" id="IPR006575">
    <property type="entry name" value="RWD_dom"/>
</dbReference>
<organism evidence="8 9">
    <name type="scientific">Acanthoscelides obtectus</name>
    <name type="common">Bean weevil</name>
    <name type="synonym">Bruchus obtectus</name>
    <dbReference type="NCBI Taxonomy" id="200917"/>
    <lineage>
        <taxon>Eukaryota</taxon>
        <taxon>Metazoa</taxon>
        <taxon>Ecdysozoa</taxon>
        <taxon>Arthropoda</taxon>
        <taxon>Hexapoda</taxon>
        <taxon>Insecta</taxon>
        <taxon>Pterygota</taxon>
        <taxon>Neoptera</taxon>
        <taxon>Endopterygota</taxon>
        <taxon>Coleoptera</taxon>
        <taxon>Polyphaga</taxon>
        <taxon>Cucujiformia</taxon>
        <taxon>Chrysomeloidea</taxon>
        <taxon>Chrysomelidae</taxon>
        <taxon>Bruchinae</taxon>
        <taxon>Bruchini</taxon>
        <taxon>Acanthoscelides</taxon>
    </lineage>
</organism>
<dbReference type="InterPro" id="IPR036956">
    <property type="entry name" value="Impact_N_sf"/>
</dbReference>
<accession>A0A9P0P7U6</accession>
<dbReference type="Gene3D" id="3.40.50.10900">
    <property type="entry name" value="PAC-like subunit"/>
    <property type="match status" value="1"/>
</dbReference>
<dbReference type="GO" id="GO:0140469">
    <property type="term" value="P:GCN2-mediated signaling"/>
    <property type="evidence" value="ECO:0007669"/>
    <property type="project" value="TreeGrafter"/>
</dbReference>
<evidence type="ECO:0000256" key="2">
    <source>
        <dbReference type="ARBA" id="ARBA00007665"/>
    </source>
</evidence>
<evidence type="ECO:0000256" key="4">
    <source>
        <dbReference type="ARBA" id="ARBA00022491"/>
    </source>
</evidence>
<dbReference type="Pfam" id="PF05773">
    <property type="entry name" value="RWD"/>
    <property type="match status" value="1"/>
</dbReference>
<evidence type="ECO:0000256" key="6">
    <source>
        <dbReference type="ARBA" id="ARBA00023016"/>
    </source>
</evidence>
<gene>
    <name evidence="8" type="ORF">ACAOBT_LOCUS8095</name>
</gene>
<dbReference type="PANTHER" id="PTHR16301">
    <property type="entry name" value="IMPACT-RELATED"/>
    <property type="match status" value="1"/>
</dbReference>
<evidence type="ECO:0000313" key="9">
    <source>
        <dbReference type="Proteomes" id="UP001152888"/>
    </source>
</evidence>
<dbReference type="OrthoDB" id="69641at2759"/>
<dbReference type="Proteomes" id="UP001152888">
    <property type="component" value="Unassembled WGS sequence"/>
</dbReference>
<comment type="similarity">
    <text evidence="2">Belongs to the IMPACT family.</text>
</comment>
<evidence type="ECO:0000256" key="1">
    <source>
        <dbReference type="ARBA" id="ARBA00004496"/>
    </source>
</evidence>
<dbReference type="InterPro" id="IPR019151">
    <property type="entry name" value="Proteasome_assmbl_chaperone_2"/>
</dbReference>
<keyword evidence="4" id="KW-0678">Repressor</keyword>
<dbReference type="Pfam" id="PF09754">
    <property type="entry name" value="PAC2"/>
    <property type="match status" value="1"/>
</dbReference>
<dbReference type="Gene3D" id="3.10.110.10">
    <property type="entry name" value="Ubiquitin Conjugating Enzyme"/>
    <property type="match status" value="1"/>
</dbReference>
<keyword evidence="5" id="KW-0810">Translation regulation</keyword>
<dbReference type="EMBL" id="CAKOFQ010006757">
    <property type="protein sequence ID" value="CAH1968836.1"/>
    <property type="molecule type" value="Genomic_DNA"/>
</dbReference>
<proteinExistence type="inferred from homology"/>
<dbReference type="SUPFAM" id="SSF54211">
    <property type="entry name" value="Ribosomal protein S5 domain 2-like"/>
    <property type="match status" value="1"/>
</dbReference>
<keyword evidence="6" id="KW-0346">Stress response</keyword>
<sequence length="429" mass="49019">MCEMFNFKEPKNLKDYTLIFPCVSVGNVPQLTVDLLIKTYNFKKTATIWHPALIASVGSDPYTALNGEVCTACELYTNENLNLAVVQLRSSVEFKLAMKFIRDLNEAIQQFNLKNIYILSSGFDYELRNIQSEKFFCLSNEHTTEVMARNNVKQLEQNFFRGKTLYKTKVMTDNIAQQAEEMEALKSIFEDRWQVDSTTGLCSIDITKQVKLYITLVPEYPSNSLPNYELLAPELIADERQHIEDEFQNLFESHGGEPLIYQMIMIVEEAVRNKEDAKHNSKNKSEGIEPVEKKSEVFSLSVNHLMITHGPIITDRKSVFQGHTCVVKSKEDVRLFMNTLLENKKIANATHNITAFRISIPNGMIQDCNDDGETKASGRLLEMLQNMKLENVMVVVSRWYGGIHLGPDRFRHINNAARQVLVEAGFVKP</sequence>
<dbReference type="Pfam" id="PF01205">
    <property type="entry name" value="Impact_N"/>
    <property type="match status" value="1"/>
</dbReference>
<protein>
    <recommendedName>
        <fullName evidence="7">RWD domain-containing protein</fullName>
    </recommendedName>
</protein>